<dbReference type="Proteomes" id="UP001652582">
    <property type="component" value="Chromosome 2"/>
</dbReference>
<sequence length="179" mass="20625">MVITRNSIFLLCFFRVFFCAEPVVDSDGVPYLAEVKEEEVFPSDVENEILNATLFRTIKKYYCSVETEEEQELLVYGTKAWTFPSQDVNLQFRYPPEEQTDPQGDEDSTVYMLTQLKLIFNLSGPDGRGYITSGGMLQEHIGMSFVFRNITSLAYQFYLHGIPRKTNFTENYAVTLNLC</sequence>
<dbReference type="OrthoDB" id="7324790at2759"/>
<evidence type="ECO:0000313" key="2">
    <source>
        <dbReference type="Proteomes" id="UP001652582"/>
    </source>
</evidence>
<gene>
    <name evidence="3" type="primary">LOC112045397</name>
</gene>
<reference evidence="2" key="1">
    <citation type="submission" date="2025-05" db="UniProtKB">
        <authorList>
            <consortium name="RefSeq"/>
        </authorList>
    </citation>
    <scope>NUCLEOTIDE SEQUENCE [LARGE SCALE GENOMIC DNA]</scope>
</reference>
<accession>A0A6J1MP40</accession>
<feature type="chain" id="PRO_5027043136" evidence="1">
    <location>
        <begin position="27"/>
        <end position="179"/>
    </location>
</feature>
<name>A0A6J1MP40_BICAN</name>
<keyword evidence="1" id="KW-0732">Signal</keyword>
<keyword evidence="2" id="KW-1185">Reference proteome</keyword>
<dbReference type="GeneID" id="112045397"/>
<organism evidence="2 3">
    <name type="scientific">Bicyclus anynana</name>
    <name type="common">Squinting bush brown butterfly</name>
    <dbReference type="NCBI Taxonomy" id="110368"/>
    <lineage>
        <taxon>Eukaryota</taxon>
        <taxon>Metazoa</taxon>
        <taxon>Ecdysozoa</taxon>
        <taxon>Arthropoda</taxon>
        <taxon>Hexapoda</taxon>
        <taxon>Insecta</taxon>
        <taxon>Pterygota</taxon>
        <taxon>Neoptera</taxon>
        <taxon>Endopterygota</taxon>
        <taxon>Lepidoptera</taxon>
        <taxon>Glossata</taxon>
        <taxon>Ditrysia</taxon>
        <taxon>Papilionoidea</taxon>
        <taxon>Nymphalidae</taxon>
        <taxon>Satyrinae</taxon>
        <taxon>Satyrini</taxon>
        <taxon>Mycalesina</taxon>
        <taxon>Bicyclus</taxon>
    </lineage>
</organism>
<reference evidence="3" key="2">
    <citation type="submission" date="2025-08" db="UniProtKB">
        <authorList>
            <consortium name="RefSeq"/>
        </authorList>
    </citation>
    <scope>IDENTIFICATION</scope>
</reference>
<dbReference type="KEGG" id="bany:112045397"/>
<dbReference type="AlphaFoldDB" id="A0A6J1MP40"/>
<evidence type="ECO:0000256" key="1">
    <source>
        <dbReference type="SAM" id="SignalP"/>
    </source>
</evidence>
<feature type="signal peptide" evidence="1">
    <location>
        <begin position="1"/>
        <end position="26"/>
    </location>
</feature>
<evidence type="ECO:0000313" key="3">
    <source>
        <dbReference type="RefSeq" id="XP_023937330.1"/>
    </source>
</evidence>
<proteinExistence type="predicted"/>
<protein>
    <submittedName>
        <fullName evidence="3">Uncharacterized protein LOC112045397</fullName>
    </submittedName>
</protein>
<dbReference type="RefSeq" id="XP_023937330.1">
    <property type="nucleotide sequence ID" value="XM_024081562.2"/>
</dbReference>